<reference evidence="2 3" key="1">
    <citation type="submission" date="2018-11" db="EMBL/GenBank/DDBJ databases">
        <authorList>
            <consortium name="Pathogen Informatics"/>
        </authorList>
    </citation>
    <scope>NUCLEOTIDE SEQUENCE [LARGE SCALE GENOMIC DNA]</scope>
</reference>
<accession>A0A3P7IJX5</accession>
<evidence type="ECO:0000313" key="2">
    <source>
        <dbReference type="EMBL" id="VDM70006.1"/>
    </source>
</evidence>
<keyword evidence="3" id="KW-1185">Reference proteome</keyword>
<evidence type="ECO:0000256" key="1">
    <source>
        <dbReference type="SAM" id="MobiDB-lite"/>
    </source>
</evidence>
<name>A0A3P7IJX5_STRVU</name>
<sequence length="62" mass="7376">MERNRHLQEWAQVQLQDHLDLDPALRNLLIQPSQTRPKKRAKGSFLDLGRKLPPSRPHLHHR</sequence>
<organism evidence="2 3">
    <name type="scientific">Strongylus vulgaris</name>
    <name type="common">Blood worm</name>
    <dbReference type="NCBI Taxonomy" id="40348"/>
    <lineage>
        <taxon>Eukaryota</taxon>
        <taxon>Metazoa</taxon>
        <taxon>Ecdysozoa</taxon>
        <taxon>Nematoda</taxon>
        <taxon>Chromadorea</taxon>
        <taxon>Rhabditida</taxon>
        <taxon>Rhabditina</taxon>
        <taxon>Rhabditomorpha</taxon>
        <taxon>Strongyloidea</taxon>
        <taxon>Strongylidae</taxon>
        <taxon>Strongylus</taxon>
    </lineage>
</organism>
<protein>
    <submittedName>
        <fullName evidence="2">Uncharacterized protein</fullName>
    </submittedName>
</protein>
<gene>
    <name evidence="2" type="ORF">SVUK_LOCUS5004</name>
</gene>
<evidence type="ECO:0000313" key="3">
    <source>
        <dbReference type="Proteomes" id="UP000270094"/>
    </source>
</evidence>
<dbReference type="AlphaFoldDB" id="A0A3P7IJX5"/>
<feature type="region of interest" description="Disordered" evidence="1">
    <location>
        <begin position="30"/>
        <end position="62"/>
    </location>
</feature>
<dbReference type="Proteomes" id="UP000270094">
    <property type="component" value="Unassembled WGS sequence"/>
</dbReference>
<dbReference type="EMBL" id="UYYB01014353">
    <property type="protein sequence ID" value="VDM70006.1"/>
    <property type="molecule type" value="Genomic_DNA"/>
</dbReference>
<proteinExistence type="predicted"/>